<keyword evidence="1" id="KW-0732">Signal</keyword>
<dbReference type="Proteomes" id="UP001054945">
    <property type="component" value="Unassembled WGS sequence"/>
</dbReference>
<feature type="signal peptide" evidence="1">
    <location>
        <begin position="1"/>
        <end position="18"/>
    </location>
</feature>
<reference evidence="2 3" key="1">
    <citation type="submission" date="2021-06" db="EMBL/GenBank/DDBJ databases">
        <title>Caerostris extrusa draft genome.</title>
        <authorList>
            <person name="Kono N."/>
            <person name="Arakawa K."/>
        </authorList>
    </citation>
    <scope>NUCLEOTIDE SEQUENCE [LARGE SCALE GENOMIC DNA]</scope>
</reference>
<gene>
    <name evidence="2" type="ORF">CEXT_74021</name>
</gene>
<protein>
    <submittedName>
        <fullName evidence="2">Uncharacterized protein</fullName>
    </submittedName>
</protein>
<dbReference type="EMBL" id="BPLR01014527">
    <property type="protein sequence ID" value="GIY69388.1"/>
    <property type="molecule type" value="Genomic_DNA"/>
</dbReference>
<evidence type="ECO:0000256" key="1">
    <source>
        <dbReference type="SAM" id="SignalP"/>
    </source>
</evidence>
<keyword evidence="3" id="KW-1185">Reference proteome</keyword>
<organism evidence="2 3">
    <name type="scientific">Caerostris extrusa</name>
    <name type="common">Bark spider</name>
    <name type="synonym">Caerostris bankana</name>
    <dbReference type="NCBI Taxonomy" id="172846"/>
    <lineage>
        <taxon>Eukaryota</taxon>
        <taxon>Metazoa</taxon>
        <taxon>Ecdysozoa</taxon>
        <taxon>Arthropoda</taxon>
        <taxon>Chelicerata</taxon>
        <taxon>Arachnida</taxon>
        <taxon>Araneae</taxon>
        <taxon>Araneomorphae</taxon>
        <taxon>Entelegynae</taxon>
        <taxon>Araneoidea</taxon>
        <taxon>Araneidae</taxon>
        <taxon>Caerostris</taxon>
    </lineage>
</organism>
<name>A0AAV4VH64_CAEEX</name>
<accession>A0AAV4VH64</accession>
<proteinExistence type="predicted"/>
<comment type="caution">
    <text evidence="2">The sequence shown here is derived from an EMBL/GenBank/DDBJ whole genome shotgun (WGS) entry which is preliminary data.</text>
</comment>
<evidence type="ECO:0000313" key="2">
    <source>
        <dbReference type="EMBL" id="GIY69388.1"/>
    </source>
</evidence>
<feature type="chain" id="PRO_5043315883" evidence="1">
    <location>
        <begin position="19"/>
        <end position="339"/>
    </location>
</feature>
<dbReference type="AlphaFoldDB" id="A0AAV4VH64"/>
<evidence type="ECO:0000313" key="3">
    <source>
        <dbReference type="Proteomes" id="UP001054945"/>
    </source>
</evidence>
<sequence length="339" mass="37625">MCLPSSSLSLCLSLFTWCYFKTIVPVYEEFHKVPSPLWGGGYWIISAAGGCSSGVGWGEGQSRLDISGPLPSILCAKSPIKSPLHYGGGGSFGLQVDVQGGWGKDSRDWTFLGIAFNNGCRMCSNVNRVKLEFHKAPIISQSYQNPVQFNTTTHYIQFLREEKFGRNFNIFYHNPCILWRVYEVIFKVTGHRFWGFLEEANVFAVAKDWSVMAWTCEGDGQSPSILFNNPSICIYPSSCLVSLRVCLCSYFKVPEIDPFRDCGEIPENGCGGVWTGEFRGMALGVVKSPGVRAGYGAEDCRFHSFLGVPVGETTGWAFNLSSWSVRGTCCWNYLGRNSL</sequence>